<organism evidence="1 2">
    <name type="scientific">Mycolicibacterium sediminis</name>
    <dbReference type="NCBI Taxonomy" id="1286180"/>
    <lineage>
        <taxon>Bacteria</taxon>
        <taxon>Bacillati</taxon>
        <taxon>Actinomycetota</taxon>
        <taxon>Actinomycetes</taxon>
        <taxon>Mycobacteriales</taxon>
        <taxon>Mycobacteriaceae</taxon>
        <taxon>Mycolicibacterium</taxon>
    </lineage>
</organism>
<keyword evidence="2" id="KW-1185">Reference proteome</keyword>
<gene>
    <name evidence="1" type="ORF">MSEDJ_04100</name>
</gene>
<sequence length="149" mass="16141">MSALAPLTDATHQRESIQAKRRCGIAGAGNDATPPRNYPKYLAASQQLESCAGDVCSIQGTGAGEQKRRSRVGNSVGDHLCTYHVRAQCTGADWQTRMVKVALQRGGERQYGSFARCVHSEPRDRCQSGERRDVEDRTSTCAHSGDCGV</sequence>
<evidence type="ECO:0000313" key="1">
    <source>
        <dbReference type="EMBL" id="BBY26314.1"/>
    </source>
</evidence>
<proteinExistence type="predicted"/>
<name>A0A7I7QJ72_9MYCO</name>
<protein>
    <submittedName>
        <fullName evidence="1">Uncharacterized protein</fullName>
    </submittedName>
</protein>
<dbReference type="AlphaFoldDB" id="A0A7I7QJ72"/>
<dbReference type="Proteomes" id="UP000467193">
    <property type="component" value="Chromosome"/>
</dbReference>
<dbReference type="KEGG" id="msei:MSEDJ_04100"/>
<evidence type="ECO:0000313" key="2">
    <source>
        <dbReference type="Proteomes" id="UP000467193"/>
    </source>
</evidence>
<accession>A0A7I7QJ72</accession>
<dbReference type="EMBL" id="AP022588">
    <property type="protein sequence ID" value="BBY26314.1"/>
    <property type="molecule type" value="Genomic_DNA"/>
</dbReference>
<reference evidence="1 2" key="1">
    <citation type="journal article" date="2019" name="Emerg. Microbes Infect.">
        <title>Comprehensive subspecies identification of 175 nontuberculous mycobacteria species based on 7547 genomic profiles.</title>
        <authorList>
            <person name="Matsumoto Y."/>
            <person name="Kinjo T."/>
            <person name="Motooka D."/>
            <person name="Nabeya D."/>
            <person name="Jung N."/>
            <person name="Uechi K."/>
            <person name="Horii T."/>
            <person name="Iida T."/>
            <person name="Fujita J."/>
            <person name="Nakamura S."/>
        </authorList>
    </citation>
    <scope>NUCLEOTIDE SEQUENCE [LARGE SCALE GENOMIC DNA]</scope>
    <source>
        <strain evidence="1 2">JCM 17899</strain>
    </source>
</reference>